<dbReference type="InterPro" id="IPR004528">
    <property type="entry name" value="KdsB"/>
</dbReference>
<name>A0A6L5XCV0_9BACT</name>
<comment type="caution">
    <text evidence="6">The sequence shown here is derived from an EMBL/GenBank/DDBJ whole genome shotgun (WGS) entry which is preliminary data.</text>
</comment>
<dbReference type="RefSeq" id="WP_154326652.1">
    <property type="nucleotide sequence ID" value="NZ_CP045696.1"/>
</dbReference>
<dbReference type="FunFam" id="3.90.550.10:FF:000011">
    <property type="entry name" value="3-deoxy-manno-octulosonate cytidylyltransferase"/>
    <property type="match status" value="1"/>
</dbReference>
<dbReference type="GO" id="GO:0016020">
    <property type="term" value="C:membrane"/>
    <property type="evidence" value="ECO:0007669"/>
    <property type="project" value="UniProtKB-SubCell"/>
</dbReference>
<dbReference type="NCBIfam" id="NF003950">
    <property type="entry name" value="PRK05450.1-3"/>
    <property type="match status" value="1"/>
</dbReference>
<dbReference type="GO" id="GO:0008690">
    <property type="term" value="F:3-deoxy-manno-octulosonate cytidylyltransferase activity"/>
    <property type="evidence" value="ECO:0007669"/>
    <property type="project" value="UniProtKB-UniRule"/>
</dbReference>
<sequence>MQHTTFIGIIPARYASTRFPGKPLAMLGGQPVIQRVYNQVRSVIENVIVATDDDRIAHAVEAFGGKCVMTSPNHKSGTDRCMEAYTRNGGNEDVVINIQGDEPFVQPSQLETIMKCFDDESTDIATLVKPFDPRRPYAELANPNSPKVVVDNKWNALYFSRSVVPYLRNIEPTDWPLRHQYYTHLGMYAYRARVLQAITALPQSPLELAESLEQLRWIENGYRIKVGVSDIETIGIDTPQDLARAEEHLRKACKQK</sequence>
<dbReference type="EMBL" id="VULT01000006">
    <property type="protein sequence ID" value="MSS17093.1"/>
    <property type="molecule type" value="Genomic_DNA"/>
</dbReference>
<dbReference type="PANTHER" id="PTHR42866">
    <property type="entry name" value="3-DEOXY-MANNO-OCTULOSONATE CYTIDYLYLTRANSFERASE"/>
    <property type="match status" value="1"/>
</dbReference>
<dbReference type="UniPathway" id="UPA00358">
    <property type="reaction ID" value="UER00476"/>
</dbReference>
<evidence type="ECO:0000313" key="7">
    <source>
        <dbReference type="Proteomes" id="UP000483362"/>
    </source>
</evidence>
<comment type="similarity">
    <text evidence="5">Belongs to the KdsB family.</text>
</comment>
<proteinExistence type="inferred from homology"/>
<keyword evidence="3 5" id="KW-0548">Nucleotidyltransferase</keyword>
<organism evidence="6 7">
    <name type="scientific">Sodaliphilus pleomorphus</name>
    <dbReference type="NCBI Taxonomy" id="2606626"/>
    <lineage>
        <taxon>Bacteria</taxon>
        <taxon>Pseudomonadati</taxon>
        <taxon>Bacteroidota</taxon>
        <taxon>Bacteroidia</taxon>
        <taxon>Bacteroidales</taxon>
        <taxon>Muribaculaceae</taxon>
        <taxon>Sodaliphilus</taxon>
    </lineage>
</organism>
<comment type="pathway">
    <text evidence="5">Nucleotide-sugar biosynthesis; CMP-3-deoxy-D-manno-octulosonate biosynthesis; CMP-3-deoxy-D-manno-octulosonate from 3-deoxy-D-manno-octulosonate and CTP: step 1/1.</text>
</comment>
<protein>
    <recommendedName>
        <fullName evidence="5">3-deoxy-manno-octulosonate cytidylyltransferase</fullName>
        <ecNumber evidence="5">2.7.7.38</ecNumber>
    </recommendedName>
    <alternativeName>
        <fullName evidence="5">CMP-2-keto-3-deoxyoctulosonic acid synthase</fullName>
        <shortName evidence="5">CKS</shortName>
        <shortName evidence="5">CMP-KDO synthase</shortName>
    </alternativeName>
</protein>
<comment type="function">
    <text evidence="5">Activates KDO (a required 8-carbon sugar) for incorporation into bacterial lipopolysaccharide in Gram-negative bacteria.</text>
</comment>
<gene>
    <name evidence="5 6" type="primary">kdsB</name>
    <name evidence="6" type="ORF">FYJ29_04845</name>
</gene>
<dbReference type="Gene3D" id="3.90.550.10">
    <property type="entry name" value="Spore Coat Polysaccharide Biosynthesis Protein SpsA, Chain A"/>
    <property type="match status" value="1"/>
</dbReference>
<keyword evidence="4 5" id="KW-0448">Lipopolysaccharide biosynthesis</keyword>
<keyword evidence="7" id="KW-1185">Reference proteome</keyword>
<evidence type="ECO:0000256" key="2">
    <source>
        <dbReference type="ARBA" id="ARBA00022679"/>
    </source>
</evidence>
<keyword evidence="5" id="KW-0963">Cytoplasm</keyword>
<comment type="subcellular location">
    <subcellularLocation>
        <location evidence="5">Cytoplasm</location>
    </subcellularLocation>
    <subcellularLocation>
        <location evidence="1">Membrane</location>
    </subcellularLocation>
</comment>
<dbReference type="PANTHER" id="PTHR42866:SF2">
    <property type="entry name" value="3-DEOXY-MANNO-OCTULOSONATE CYTIDYLYLTRANSFERASE, MITOCHONDRIAL"/>
    <property type="match status" value="1"/>
</dbReference>
<dbReference type="NCBIfam" id="TIGR00466">
    <property type="entry name" value="kdsB"/>
    <property type="match status" value="1"/>
</dbReference>
<keyword evidence="2 5" id="KW-0808">Transferase</keyword>
<accession>A0A6L5XCV0</accession>
<dbReference type="Proteomes" id="UP000483362">
    <property type="component" value="Unassembled WGS sequence"/>
</dbReference>
<evidence type="ECO:0000256" key="3">
    <source>
        <dbReference type="ARBA" id="ARBA00022695"/>
    </source>
</evidence>
<dbReference type="CDD" id="cd02517">
    <property type="entry name" value="CMP-KDO-Synthetase"/>
    <property type="match status" value="1"/>
</dbReference>
<dbReference type="Pfam" id="PF02348">
    <property type="entry name" value="CTP_transf_3"/>
    <property type="match status" value="1"/>
</dbReference>
<dbReference type="NCBIfam" id="NF009905">
    <property type="entry name" value="PRK13368.1"/>
    <property type="match status" value="1"/>
</dbReference>
<evidence type="ECO:0000256" key="4">
    <source>
        <dbReference type="ARBA" id="ARBA00022985"/>
    </source>
</evidence>
<dbReference type="AlphaFoldDB" id="A0A6L5XCV0"/>
<evidence type="ECO:0000256" key="5">
    <source>
        <dbReference type="HAMAP-Rule" id="MF_00057"/>
    </source>
</evidence>
<evidence type="ECO:0000256" key="1">
    <source>
        <dbReference type="ARBA" id="ARBA00004370"/>
    </source>
</evidence>
<dbReference type="GO" id="GO:0033468">
    <property type="term" value="P:CMP-keto-3-deoxy-D-manno-octulosonic acid biosynthetic process"/>
    <property type="evidence" value="ECO:0007669"/>
    <property type="project" value="UniProtKB-UniRule"/>
</dbReference>
<dbReference type="NCBIfam" id="NF003952">
    <property type="entry name" value="PRK05450.1-5"/>
    <property type="match status" value="1"/>
</dbReference>
<reference evidence="6 7" key="1">
    <citation type="submission" date="2019-08" db="EMBL/GenBank/DDBJ databases">
        <title>In-depth cultivation of the pig gut microbiome towards novel bacterial diversity and tailored functional studies.</title>
        <authorList>
            <person name="Wylensek D."/>
            <person name="Hitch T.C.A."/>
            <person name="Clavel T."/>
        </authorList>
    </citation>
    <scope>NUCLEOTIDE SEQUENCE [LARGE SCALE GENOMIC DNA]</scope>
    <source>
        <strain evidence="6 7">Oil-RF-744-WCA-WT-10</strain>
    </source>
</reference>
<dbReference type="InterPro" id="IPR029044">
    <property type="entry name" value="Nucleotide-diphossugar_trans"/>
</dbReference>
<dbReference type="InterPro" id="IPR003329">
    <property type="entry name" value="Cytidylyl_trans"/>
</dbReference>
<dbReference type="GO" id="GO:0005829">
    <property type="term" value="C:cytosol"/>
    <property type="evidence" value="ECO:0007669"/>
    <property type="project" value="TreeGrafter"/>
</dbReference>
<dbReference type="HAMAP" id="MF_00057">
    <property type="entry name" value="KdsB"/>
    <property type="match status" value="1"/>
</dbReference>
<dbReference type="EC" id="2.7.7.38" evidence="5"/>
<dbReference type="SUPFAM" id="SSF53448">
    <property type="entry name" value="Nucleotide-diphospho-sugar transferases"/>
    <property type="match status" value="1"/>
</dbReference>
<evidence type="ECO:0000313" key="6">
    <source>
        <dbReference type="EMBL" id="MSS17093.1"/>
    </source>
</evidence>
<dbReference type="GO" id="GO:0009103">
    <property type="term" value="P:lipopolysaccharide biosynthetic process"/>
    <property type="evidence" value="ECO:0007669"/>
    <property type="project" value="UniProtKB-UniRule"/>
</dbReference>
<comment type="catalytic activity">
    <reaction evidence="5">
        <text>3-deoxy-alpha-D-manno-oct-2-ulosonate + CTP = CMP-3-deoxy-beta-D-manno-octulosonate + diphosphate</text>
        <dbReference type="Rhea" id="RHEA:23448"/>
        <dbReference type="ChEBI" id="CHEBI:33019"/>
        <dbReference type="ChEBI" id="CHEBI:37563"/>
        <dbReference type="ChEBI" id="CHEBI:85986"/>
        <dbReference type="ChEBI" id="CHEBI:85987"/>
        <dbReference type="EC" id="2.7.7.38"/>
    </reaction>
</comment>